<organism evidence="2 3">
    <name type="scientific">Oncorhynchus mykiss</name>
    <name type="common">Rainbow trout</name>
    <name type="synonym">Salmo gairdneri</name>
    <dbReference type="NCBI Taxonomy" id="8022"/>
    <lineage>
        <taxon>Eukaryota</taxon>
        <taxon>Metazoa</taxon>
        <taxon>Chordata</taxon>
        <taxon>Craniata</taxon>
        <taxon>Vertebrata</taxon>
        <taxon>Euteleostomi</taxon>
        <taxon>Actinopterygii</taxon>
        <taxon>Neopterygii</taxon>
        <taxon>Teleostei</taxon>
        <taxon>Protacanthopterygii</taxon>
        <taxon>Salmoniformes</taxon>
        <taxon>Salmonidae</taxon>
        <taxon>Salmoninae</taxon>
        <taxon>Oncorhynchus</taxon>
    </lineage>
</organism>
<dbReference type="InterPro" id="IPR022188">
    <property type="entry name" value="TASOR_DUF3715"/>
</dbReference>
<accession>A0A060Z5T0</accession>
<evidence type="ECO:0000313" key="2">
    <source>
        <dbReference type="EMBL" id="CDQ99453.1"/>
    </source>
</evidence>
<evidence type="ECO:0000313" key="3">
    <source>
        <dbReference type="Proteomes" id="UP000193380"/>
    </source>
</evidence>
<dbReference type="EMBL" id="FR946727">
    <property type="protein sequence ID" value="CDQ99453.1"/>
    <property type="molecule type" value="Genomic_DNA"/>
</dbReference>
<dbReference type="PANTHER" id="PTHR22380">
    <property type="entry name" value="TESTIS-EXPRESSED PROTEIN 15"/>
    <property type="match status" value="1"/>
</dbReference>
<dbReference type="PANTHER" id="PTHR22380:SF1">
    <property type="entry name" value="TESTIS-EXPRESSED PROTEIN 15"/>
    <property type="match status" value="1"/>
</dbReference>
<reference evidence="2" key="1">
    <citation type="journal article" date="2014" name="Nat. Commun.">
        <title>The rainbow trout genome provides novel insights into evolution after whole-genome duplication in vertebrates.</title>
        <authorList>
            <person name="Berthelot C."/>
            <person name="Brunet F."/>
            <person name="Chalopin D."/>
            <person name="Juanchich A."/>
            <person name="Bernard M."/>
            <person name="Noel B."/>
            <person name="Bento P."/>
            <person name="Da Silva C."/>
            <person name="Labadie K."/>
            <person name="Alberti A."/>
            <person name="Aury J.M."/>
            <person name="Louis A."/>
            <person name="Dehais P."/>
            <person name="Bardou P."/>
            <person name="Montfort J."/>
            <person name="Klopp C."/>
            <person name="Cabau C."/>
            <person name="Gaspin C."/>
            <person name="Thorgaard G.H."/>
            <person name="Boussaha M."/>
            <person name="Quillet E."/>
            <person name="Guyomard R."/>
            <person name="Galiana D."/>
            <person name="Bobe J."/>
            <person name="Volff J.N."/>
            <person name="Genet C."/>
            <person name="Wincker P."/>
            <person name="Jaillon O."/>
            <person name="Roest Crollius H."/>
            <person name="Guiguen Y."/>
        </authorList>
    </citation>
    <scope>NUCLEOTIDE SEQUENCE [LARGE SCALE GENOMIC DNA]</scope>
</reference>
<protein>
    <recommendedName>
        <fullName evidence="1">TASOR pseudo-PARP domain-containing protein</fullName>
    </recommendedName>
</protein>
<dbReference type="GO" id="GO:0010569">
    <property type="term" value="P:regulation of double-strand break repair via homologous recombination"/>
    <property type="evidence" value="ECO:0007669"/>
    <property type="project" value="InterPro"/>
</dbReference>
<dbReference type="Gene3D" id="3.90.228.10">
    <property type="match status" value="1"/>
</dbReference>
<proteinExistence type="predicted"/>
<reference evidence="2" key="2">
    <citation type="submission" date="2014-03" db="EMBL/GenBank/DDBJ databases">
        <authorList>
            <person name="Genoscope - CEA"/>
        </authorList>
    </citation>
    <scope>NUCLEOTIDE SEQUENCE</scope>
</reference>
<gene>
    <name evidence="2" type="ORF">GSONMT00051101001</name>
</gene>
<dbReference type="SUPFAM" id="SSF56399">
    <property type="entry name" value="ADP-ribosylation"/>
    <property type="match status" value="1"/>
</dbReference>
<dbReference type="Proteomes" id="UP000193380">
    <property type="component" value="Unassembled WGS sequence"/>
</dbReference>
<dbReference type="GO" id="GO:0005634">
    <property type="term" value="C:nucleus"/>
    <property type="evidence" value="ECO:0007669"/>
    <property type="project" value="TreeGrafter"/>
</dbReference>
<dbReference type="STRING" id="8022.A0A060Z5T0"/>
<feature type="domain" description="TASOR pseudo-PARP" evidence="1">
    <location>
        <begin position="40"/>
        <end position="166"/>
    </location>
</feature>
<sequence length="173" mass="19734">MRESLIYVELVLYLISEQCVIHLTLLTSHLLSCSYYLRSEMRLKDRHVREMEERFCFLVTSDQKAKQMYQHGLKVENTDQHSLGNPSYGVYLHRHADVALKNISGNTPAGKILIIFKVLFGKVKKVPPCYGRNSTHDPTVNYDCHVSKDPAVPRDSLSQQVLSSSVSLVAWLV</sequence>
<evidence type="ECO:0000259" key="1">
    <source>
        <dbReference type="Pfam" id="PF12509"/>
    </source>
</evidence>
<dbReference type="InterPro" id="IPR026616">
    <property type="entry name" value="TEX15"/>
</dbReference>
<dbReference type="PaxDb" id="8022-A0A060Z5T0"/>
<dbReference type="AlphaFoldDB" id="A0A060Z5T0"/>
<dbReference type="GO" id="GO:0007140">
    <property type="term" value="P:male meiotic nuclear division"/>
    <property type="evidence" value="ECO:0007669"/>
    <property type="project" value="InterPro"/>
</dbReference>
<name>A0A060Z5T0_ONCMY</name>
<dbReference type="GO" id="GO:0007130">
    <property type="term" value="P:synaptonemal complex assembly"/>
    <property type="evidence" value="ECO:0007669"/>
    <property type="project" value="TreeGrafter"/>
</dbReference>
<dbReference type="Pfam" id="PF12509">
    <property type="entry name" value="DUF3715"/>
    <property type="match status" value="1"/>
</dbReference>